<evidence type="ECO:0000259" key="2">
    <source>
        <dbReference type="Pfam" id="PF04909"/>
    </source>
</evidence>
<dbReference type="GO" id="GO:0019748">
    <property type="term" value="P:secondary metabolic process"/>
    <property type="evidence" value="ECO:0007669"/>
    <property type="project" value="TreeGrafter"/>
</dbReference>
<feature type="domain" description="Amidohydrolase-related" evidence="2">
    <location>
        <begin position="6"/>
        <end position="333"/>
    </location>
</feature>
<dbReference type="AlphaFoldDB" id="A0A6J7DU90"/>
<evidence type="ECO:0000256" key="1">
    <source>
        <dbReference type="ARBA" id="ARBA00023239"/>
    </source>
</evidence>
<organism evidence="3">
    <name type="scientific">freshwater metagenome</name>
    <dbReference type="NCBI Taxonomy" id="449393"/>
    <lineage>
        <taxon>unclassified sequences</taxon>
        <taxon>metagenomes</taxon>
        <taxon>ecological metagenomes</taxon>
    </lineage>
</organism>
<proteinExistence type="predicted"/>
<sequence>MKNEVVDVHAHILLPGVMGCCGAAGPEMGISAAGVQFFRAGDYRLEDVKFVDSPFSDVDMRLEKMSEMGIDRQLVSPSPLTYFYHVPADDAISFNRQHNDIVGELSASHPRLSGAAALPLQDPDESCAELNRAVTDLGLVASYVGTDVNGVPLSDRRFDELWSEHERLGVPVMVHPGPRTSYSPAEPFLGQLELDIIMGFAIDEGLAVAHLLLFGVLDRHPDLHVHVAHGGGFAPYQKGRLEAALRKRPWGPGALVRPLEEQWKQFSFDTAVHRDDALAFLVSTEGADRVLLGSNFAGWDIEEGYAAMVEGLGLSDADNAAIFGGNAKRIFGLAELA</sequence>
<accession>A0A6J7DU90</accession>
<reference evidence="3" key="1">
    <citation type="submission" date="2020-05" db="EMBL/GenBank/DDBJ databases">
        <authorList>
            <person name="Chiriac C."/>
            <person name="Salcher M."/>
            <person name="Ghai R."/>
            <person name="Kavagutti S V."/>
        </authorList>
    </citation>
    <scope>NUCLEOTIDE SEQUENCE</scope>
</reference>
<dbReference type="PANTHER" id="PTHR21240:SF28">
    <property type="entry name" value="ISO-OROTATE DECARBOXYLASE (EUROFUNG)"/>
    <property type="match status" value="1"/>
</dbReference>
<dbReference type="Gene3D" id="3.20.20.140">
    <property type="entry name" value="Metal-dependent hydrolases"/>
    <property type="match status" value="1"/>
</dbReference>
<evidence type="ECO:0000313" key="3">
    <source>
        <dbReference type="EMBL" id="CAB4871909.1"/>
    </source>
</evidence>
<gene>
    <name evidence="3" type="ORF">UFOPK3376_00882</name>
</gene>
<dbReference type="GO" id="GO:0016787">
    <property type="term" value="F:hydrolase activity"/>
    <property type="evidence" value="ECO:0007669"/>
    <property type="project" value="InterPro"/>
</dbReference>
<dbReference type="InterPro" id="IPR032466">
    <property type="entry name" value="Metal_Hydrolase"/>
</dbReference>
<dbReference type="PANTHER" id="PTHR21240">
    <property type="entry name" value="2-AMINO-3-CARBOXYLMUCONATE-6-SEMIALDEHYDE DECARBOXYLASE"/>
    <property type="match status" value="1"/>
</dbReference>
<dbReference type="GO" id="GO:0005737">
    <property type="term" value="C:cytoplasm"/>
    <property type="evidence" value="ECO:0007669"/>
    <property type="project" value="TreeGrafter"/>
</dbReference>
<dbReference type="SUPFAM" id="SSF51556">
    <property type="entry name" value="Metallo-dependent hydrolases"/>
    <property type="match status" value="1"/>
</dbReference>
<dbReference type="InterPro" id="IPR006680">
    <property type="entry name" value="Amidohydro-rel"/>
</dbReference>
<dbReference type="InterPro" id="IPR032465">
    <property type="entry name" value="ACMSD"/>
</dbReference>
<name>A0A6J7DU90_9ZZZZ</name>
<dbReference type="PROSITE" id="PS51257">
    <property type="entry name" value="PROKAR_LIPOPROTEIN"/>
    <property type="match status" value="1"/>
</dbReference>
<keyword evidence="1" id="KW-0456">Lyase</keyword>
<dbReference type="GO" id="GO:0016831">
    <property type="term" value="F:carboxy-lyase activity"/>
    <property type="evidence" value="ECO:0007669"/>
    <property type="project" value="InterPro"/>
</dbReference>
<dbReference type="Pfam" id="PF04909">
    <property type="entry name" value="Amidohydro_2"/>
    <property type="match status" value="1"/>
</dbReference>
<dbReference type="EMBL" id="CAFBLP010000016">
    <property type="protein sequence ID" value="CAB4871909.1"/>
    <property type="molecule type" value="Genomic_DNA"/>
</dbReference>
<protein>
    <submittedName>
        <fullName evidence="3">Unannotated protein</fullName>
    </submittedName>
</protein>